<dbReference type="HOGENOM" id="CLU_070943_1_0_1"/>
<dbReference type="eggNOG" id="ENOG502R3H5">
    <property type="taxonomic scope" value="Eukaryota"/>
</dbReference>
<dbReference type="PANTHER" id="PTHR33431">
    <property type="entry name" value="ENABLED-LIKE PROTEIN (DUF1635)"/>
    <property type="match status" value="1"/>
</dbReference>
<accession>M1B9J3</accession>
<gene>
    <name evidence="2" type="primary">LOC102595625</name>
</gene>
<keyword evidence="3" id="KW-1185">Reference proteome</keyword>
<reference evidence="3" key="1">
    <citation type="journal article" date="2011" name="Nature">
        <title>Genome sequence and analysis of the tuber crop potato.</title>
        <authorList>
            <consortium name="The Potato Genome Sequencing Consortium"/>
        </authorList>
    </citation>
    <scope>NUCLEOTIDE SEQUENCE [LARGE SCALE GENOMIC DNA]</scope>
    <source>
        <strain evidence="3">cv. DM1-3 516 R44</strain>
    </source>
</reference>
<dbReference type="OrthoDB" id="778241at2759"/>
<feature type="coiled-coil region" evidence="1">
    <location>
        <begin position="14"/>
        <end position="73"/>
    </location>
</feature>
<dbReference type="Pfam" id="PF07795">
    <property type="entry name" value="DUF1635"/>
    <property type="match status" value="1"/>
</dbReference>
<evidence type="ECO:0000313" key="3">
    <source>
        <dbReference type="Proteomes" id="UP000011115"/>
    </source>
</evidence>
<keyword evidence="1" id="KW-0175">Coiled coil</keyword>
<evidence type="ECO:0000256" key="1">
    <source>
        <dbReference type="SAM" id="Coils"/>
    </source>
</evidence>
<dbReference type="InParanoid" id="M1B9J3"/>
<dbReference type="AlphaFoldDB" id="M1B9J3"/>
<proteinExistence type="predicted"/>
<dbReference type="Gramene" id="PGSC0003DMT400040211">
    <property type="protein sequence ID" value="PGSC0003DMT400040211"/>
    <property type="gene ID" value="PGSC0003DMG400015562"/>
</dbReference>
<dbReference type="PaxDb" id="4113-PGSC0003DMT400040211"/>
<dbReference type="Proteomes" id="UP000011115">
    <property type="component" value="Unassembled WGS sequence"/>
</dbReference>
<dbReference type="EnsemblPlants" id="PGSC0003DMT400040211">
    <property type="protein sequence ID" value="PGSC0003DMT400040211"/>
    <property type="gene ID" value="PGSC0003DMG400015562"/>
</dbReference>
<sequence>MEDMASLWSYQQTVDELRQKLLYTNVELEELKADKNDEMKKNKEYVKQLIQMLKIVCEERDEARVQIQKLLNKIDSIVMINSTKANSSSITDQYSNSLSSETYNYHNSSPNIDSFFDSVASPECSNNMAYDHNVDSCVTQLAPKVELIIENLVKGKTLPQQGKLLQAVVETGPILQTLLVSGPTSSMAKSTSVQVSIKGCQSDSYLSHPEDSTSLHISQQMLHFANFESGFCLENHSLMSAGKSQRLY</sequence>
<dbReference type="GeneID" id="102595625"/>
<evidence type="ECO:0000313" key="2">
    <source>
        <dbReference type="EnsemblPlants" id="PGSC0003DMT400040211"/>
    </source>
</evidence>
<name>M1B9J3_SOLTU</name>
<dbReference type="RefSeq" id="XP_015158884.1">
    <property type="nucleotide sequence ID" value="XM_015303398.1"/>
</dbReference>
<dbReference type="FunCoup" id="M1B9J3">
    <property type="interactions" value="847"/>
</dbReference>
<dbReference type="SMR" id="M1B9J3"/>
<organism evidence="2 3">
    <name type="scientific">Solanum tuberosum</name>
    <name type="common">Potato</name>
    <dbReference type="NCBI Taxonomy" id="4113"/>
    <lineage>
        <taxon>Eukaryota</taxon>
        <taxon>Viridiplantae</taxon>
        <taxon>Streptophyta</taxon>
        <taxon>Embryophyta</taxon>
        <taxon>Tracheophyta</taxon>
        <taxon>Spermatophyta</taxon>
        <taxon>Magnoliopsida</taxon>
        <taxon>eudicotyledons</taxon>
        <taxon>Gunneridae</taxon>
        <taxon>Pentapetalae</taxon>
        <taxon>asterids</taxon>
        <taxon>lamiids</taxon>
        <taxon>Solanales</taxon>
        <taxon>Solanaceae</taxon>
        <taxon>Solanoideae</taxon>
        <taxon>Solaneae</taxon>
        <taxon>Solanum</taxon>
    </lineage>
</organism>
<dbReference type="KEGG" id="sot:102595625"/>
<dbReference type="OMA" id="CESGMIT"/>
<reference evidence="2" key="2">
    <citation type="submission" date="2015-06" db="UniProtKB">
        <authorList>
            <consortium name="EnsemblPlants"/>
        </authorList>
    </citation>
    <scope>IDENTIFICATION</scope>
    <source>
        <strain evidence="2">DM1-3 516 R44</strain>
    </source>
</reference>
<dbReference type="PANTHER" id="PTHR33431:SF23">
    <property type="entry name" value="UPA23"/>
    <property type="match status" value="1"/>
</dbReference>
<protein>
    <submittedName>
        <fullName evidence="2">UPA23</fullName>
    </submittedName>
</protein>
<dbReference type="InterPro" id="IPR012862">
    <property type="entry name" value="DUF1635"/>
</dbReference>